<organism evidence="1 2">
    <name type="scientific">Streptomyces beijiangensis</name>
    <dbReference type="NCBI Taxonomy" id="163361"/>
    <lineage>
        <taxon>Bacteria</taxon>
        <taxon>Bacillati</taxon>
        <taxon>Actinomycetota</taxon>
        <taxon>Actinomycetes</taxon>
        <taxon>Kitasatosporales</taxon>
        <taxon>Streptomycetaceae</taxon>
        <taxon>Streptomyces</taxon>
    </lineage>
</organism>
<comment type="caution">
    <text evidence="1">The sequence shown here is derived from an EMBL/GenBank/DDBJ whole genome shotgun (WGS) entry which is preliminary data.</text>
</comment>
<reference evidence="1" key="1">
    <citation type="submission" date="2021-03" db="EMBL/GenBank/DDBJ databases">
        <title>Streptomyces poriferae sp. nov., a novel marine sponge-derived Actinobacteria species with anti-MRSA activity.</title>
        <authorList>
            <person name="Sandoval-Powers M."/>
            <person name="Kralova S."/>
            <person name="Nguyen G.-S."/>
            <person name="Fawwal D."/>
            <person name="Degnes K."/>
            <person name="Klinkenberg G."/>
            <person name="Sletta H."/>
            <person name="Wentzel A."/>
            <person name="Liles M.R."/>
        </authorList>
    </citation>
    <scope>NUCLEOTIDE SEQUENCE</scope>
    <source>
        <strain evidence="1">DSM 41794</strain>
    </source>
</reference>
<dbReference type="InterPro" id="IPR032716">
    <property type="entry name" value="ACC_epsilon"/>
</dbReference>
<keyword evidence="2" id="KW-1185">Reference proteome</keyword>
<dbReference type="GO" id="GO:0003989">
    <property type="term" value="F:acetyl-CoA carboxylase activity"/>
    <property type="evidence" value="ECO:0007669"/>
    <property type="project" value="InterPro"/>
</dbReference>
<protein>
    <submittedName>
        <fullName evidence="1">Acyl-CoA carboxylase subunit epsilon</fullName>
    </submittedName>
</protein>
<proteinExistence type="predicted"/>
<evidence type="ECO:0000313" key="2">
    <source>
        <dbReference type="Proteomes" id="UP000664167"/>
    </source>
</evidence>
<name>A0A939JDQ5_9ACTN</name>
<dbReference type="Proteomes" id="UP000664167">
    <property type="component" value="Unassembled WGS sequence"/>
</dbReference>
<evidence type="ECO:0000313" key="1">
    <source>
        <dbReference type="EMBL" id="MBO0512266.1"/>
    </source>
</evidence>
<gene>
    <name evidence="1" type="ORF">J0695_10650</name>
</gene>
<sequence>MSAVTGSDVLREASFRVVRGDPTPDELAALVAVLTLTLRPCDEPVCVAPARAEWDRPADTYRSPLAWAA</sequence>
<dbReference type="GO" id="GO:0004658">
    <property type="term" value="F:propionyl-CoA carboxylase activity"/>
    <property type="evidence" value="ECO:0007669"/>
    <property type="project" value="InterPro"/>
</dbReference>
<accession>A0A939JDQ5</accession>
<dbReference type="RefSeq" id="WP_206961656.1">
    <property type="nucleotide sequence ID" value="NZ_BAAAJJ010000001.1"/>
</dbReference>
<dbReference type="EMBL" id="JAFLRJ010000094">
    <property type="protein sequence ID" value="MBO0512266.1"/>
    <property type="molecule type" value="Genomic_DNA"/>
</dbReference>
<dbReference type="AlphaFoldDB" id="A0A939JDQ5"/>
<dbReference type="Pfam" id="PF13822">
    <property type="entry name" value="ACC_epsilon"/>
    <property type="match status" value="1"/>
</dbReference>